<dbReference type="PANTHER" id="PTHR34980">
    <property type="entry name" value="INNER MEMBRANE PROTEIN-RELATED-RELATED"/>
    <property type="match status" value="1"/>
</dbReference>
<feature type="transmembrane region" description="Helical" evidence="1">
    <location>
        <begin position="102"/>
        <end position="121"/>
    </location>
</feature>
<keyword evidence="1" id="KW-0472">Membrane</keyword>
<dbReference type="EMBL" id="FXYF01000009">
    <property type="protein sequence ID" value="SMX46049.1"/>
    <property type="molecule type" value="Genomic_DNA"/>
</dbReference>
<organism evidence="2 3">
    <name type="scientific">Maliponia aquimaris</name>
    <dbReference type="NCBI Taxonomy" id="1673631"/>
    <lineage>
        <taxon>Bacteria</taxon>
        <taxon>Pseudomonadati</taxon>
        <taxon>Pseudomonadota</taxon>
        <taxon>Alphaproteobacteria</taxon>
        <taxon>Rhodobacterales</taxon>
        <taxon>Paracoccaceae</taxon>
        <taxon>Maliponia</taxon>
    </lineage>
</organism>
<dbReference type="RefSeq" id="WP_094022107.1">
    <property type="nucleotide sequence ID" value="NZ_FXYF01000009.1"/>
</dbReference>
<evidence type="ECO:0000256" key="1">
    <source>
        <dbReference type="SAM" id="Phobius"/>
    </source>
</evidence>
<dbReference type="Pfam" id="PF05656">
    <property type="entry name" value="DUF805"/>
    <property type="match status" value="1"/>
</dbReference>
<dbReference type="InterPro" id="IPR008523">
    <property type="entry name" value="DUF805"/>
</dbReference>
<reference evidence="2 3" key="1">
    <citation type="submission" date="2017-05" db="EMBL/GenBank/DDBJ databases">
        <authorList>
            <person name="Song R."/>
            <person name="Chenine A.L."/>
            <person name="Ruprecht R.M."/>
        </authorList>
    </citation>
    <scope>NUCLEOTIDE SEQUENCE [LARGE SCALE GENOMIC DNA]</scope>
    <source>
        <strain evidence="2 3">CECT 8898</strain>
    </source>
</reference>
<keyword evidence="1" id="KW-1133">Transmembrane helix</keyword>
<dbReference type="GO" id="GO:0005886">
    <property type="term" value="C:plasma membrane"/>
    <property type="evidence" value="ECO:0007669"/>
    <property type="project" value="TreeGrafter"/>
</dbReference>
<evidence type="ECO:0000313" key="2">
    <source>
        <dbReference type="EMBL" id="SMX46049.1"/>
    </source>
</evidence>
<dbReference type="PANTHER" id="PTHR34980:SF2">
    <property type="entry name" value="INNER MEMBRANE PROTEIN YHAH-RELATED"/>
    <property type="match status" value="1"/>
</dbReference>
<protein>
    <submittedName>
        <fullName evidence="2">Inner membrane protein YhaH</fullName>
    </submittedName>
</protein>
<evidence type="ECO:0000313" key="3">
    <source>
        <dbReference type="Proteomes" id="UP000207598"/>
    </source>
</evidence>
<keyword evidence="1" id="KW-0812">Transmembrane</keyword>
<keyword evidence="3" id="KW-1185">Reference proteome</keyword>
<name>A0A238KTB8_9RHOB</name>
<accession>A0A238KTB8</accession>
<feature type="transmembrane region" description="Helical" evidence="1">
    <location>
        <begin position="72"/>
        <end position="90"/>
    </location>
</feature>
<feature type="transmembrane region" description="Helical" evidence="1">
    <location>
        <begin position="43"/>
        <end position="60"/>
    </location>
</feature>
<dbReference type="Proteomes" id="UP000207598">
    <property type="component" value="Unassembled WGS sequence"/>
</dbReference>
<dbReference type="OrthoDB" id="9812349at2"/>
<gene>
    <name evidence="2" type="primary">yhaH</name>
    <name evidence="2" type="ORF">MAA8898_03313</name>
</gene>
<dbReference type="AlphaFoldDB" id="A0A238KTB8"/>
<sequence length="132" mass="14513">MDTAMDTRMPAGGYNRKVGMVEAFKLFFSNYINFEGRSNRGEYWWAFLAIILVSVVLGVVDGMLTAGGGMPILGMIFSLATLVPGIALGVRRLHDIDKSGWWLLIGLVPLVGFLVLIYFFVQPPTPGPNRFG</sequence>
<proteinExistence type="predicted"/>